<name>A0ABU9BUM5_9BURK</name>
<feature type="signal peptide" evidence="2">
    <location>
        <begin position="1"/>
        <end position="22"/>
    </location>
</feature>
<dbReference type="PANTHER" id="PTHR46580">
    <property type="entry name" value="SENSOR KINASE-RELATED"/>
    <property type="match status" value="1"/>
</dbReference>
<keyword evidence="4" id="KW-1185">Reference proteome</keyword>
<protein>
    <submittedName>
        <fullName evidence="3">VCBS repeat-containing protein</fullName>
    </submittedName>
</protein>
<gene>
    <name evidence="3" type="ORF">AACH06_22295</name>
</gene>
<dbReference type="EMBL" id="JBBUTG010000018">
    <property type="protein sequence ID" value="MEK8033561.1"/>
    <property type="molecule type" value="Genomic_DNA"/>
</dbReference>
<comment type="caution">
    <text evidence="3">The sequence shown here is derived from an EMBL/GenBank/DDBJ whole genome shotgun (WGS) entry which is preliminary data.</text>
</comment>
<reference evidence="3 4" key="1">
    <citation type="submission" date="2024-04" db="EMBL/GenBank/DDBJ databases">
        <title>Novel species of the genus Ideonella isolated from streams.</title>
        <authorList>
            <person name="Lu H."/>
        </authorList>
    </citation>
    <scope>NUCLEOTIDE SEQUENCE [LARGE SCALE GENOMIC DNA]</scope>
    <source>
        <strain evidence="3 4">DXS29W</strain>
    </source>
</reference>
<sequence>MKQTRQSMAAIALFGLTVATVAAEQPEQWRGQGPYLNEAGQPIRDESGRRITYKKGQWLQPQVRRADSHQLTTHSLAGSLVPSWSYVAFGSDIGGQGLVSALIQGKKEILATASTSTFGPSTYWYALAPVSGALVDGLKQTFASPPLEGSIVKLALATGSAGDLRIVVALSNDTLIQYDAATKQVKSEAPGPCAEKDGLTAFTTGDLNADGVDEFISICGDRSLVVDGPAYTSWTLPEIGGDELVLGQMDDDAAIEIVSNSGQVIDSASKSIQWTYENGFGRHMVAGDVDGDGRHELLGAESWYFVNAYDVEKQLPKWTIQIDGDIDAIQLGDVTGDGMQELLVGELQGSAVQVFDTVSQAKLGKLANPEGGVTNLLVTDLNGDGSNEILWGCGETSTGPDFLKVASWSTRKTDWQSIDLVGPFTAPVIGDLDGDGIDEVVFGSYKADSGYSSGRIIVLDGKTLAVRGVSAPIVKNQSWEGTKDLALADVDGDGKKEILVAADRLYQGALEIYQFTRKNTFKKLTTIIEPDLPGFTAVTAADSDGDGTVEMLAGNSGYLYAYDPLLGTRKWRTSTSMVYTPRDIIVGSFDDEVTPEIAAMGAGGNLFIHSGVTHEIEAVIEVAGARSLSSVMTPSGLHLLVGDFYGKVNEYAYRAGAYTRVKRWQASTDSIDGVTATPDGTRWVGSAGIVRAFGKQGTLKYESVNLGFEAGRKVVRMKKLGLDLTNGLSGLYGLPYTAPAANAPQ</sequence>
<evidence type="ECO:0000256" key="1">
    <source>
        <dbReference type="ARBA" id="ARBA00022729"/>
    </source>
</evidence>
<dbReference type="InterPro" id="IPR028994">
    <property type="entry name" value="Integrin_alpha_N"/>
</dbReference>
<dbReference type="SUPFAM" id="SSF69318">
    <property type="entry name" value="Integrin alpha N-terminal domain"/>
    <property type="match status" value="2"/>
</dbReference>
<dbReference type="RefSeq" id="WP_341427987.1">
    <property type="nucleotide sequence ID" value="NZ_JBBUTG010000018.1"/>
</dbReference>
<evidence type="ECO:0000256" key="2">
    <source>
        <dbReference type="SAM" id="SignalP"/>
    </source>
</evidence>
<evidence type="ECO:0000313" key="4">
    <source>
        <dbReference type="Proteomes" id="UP001371218"/>
    </source>
</evidence>
<dbReference type="Pfam" id="PF13517">
    <property type="entry name" value="FG-GAP_3"/>
    <property type="match status" value="1"/>
</dbReference>
<dbReference type="SUPFAM" id="SSF101898">
    <property type="entry name" value="NHL repeat"/>
    <property type="match status" value="1"/>
</dbReference>
<dbReference type="InterPro" id="IPR013517">
    <property type="entry name" value="FG-GAP"/>
</dbReference>
<keyword evidence="1 2" id="KW-0732">Signal</keyword>
<evidence type="ECO:0000313" key="3">
    <source>
        <dbReference type="EMBL" id="MEK8033561.1"/>
    </source>
</evidence>
<feature type="chain" id="PRO_5045845551" evidence="2">
    <location>
        <begin position="23"/>
        <end position="745"/>
    </location>
</feature>
<proteinExistence type="predicted"/>
<dbReference type="Proteomes" id="UP001371218">
    <property type="component" value="Unassembled WGS sequence"/>
</dbReference>
<accession>A0ABU9BUM5</accession>
<dbReference type="Gene3D" id="2.130.10.130">
    <property type="entry name" value="Integrin alpha, N-terminal"/>
    <property type="match status" value="2"/>
</dbReference>
<organism evidence="3 4">
    <name type="scientific">Ideonella lacteola</name>
    <dbReference type="NCBI Taxonomy" id="2984193"/>
    <lineage>
        <taxon>Bacteria</taxon>
        <taxon>Pseudomonadati</taxon>
        <taxon>Pseudomonadota</taxon>
        <taxon>Betaproteobacteria</taxon>
        <taxon>Burkholderiales</taxon>
        <taxon>Sphaerotilaceae</taxon>
        <taxon>Ideonella</taxon>
    </lineage>
</organism>